<gene>
    <name evidence="5" type="ORF">IMG5_193570</name>
</gene>
<dbReference type="Gene3D" id="2.40.50.40">
    <property type="match status" value="2"/>
</dbReference>
<feature type="region of interest" description="Disordered" evidence="3">
    <location>
        <begin position="1"/>
        <end position="22"/>
    </location>
</feature>
<dbReference type="InterPro" id="IPR051219">
    <property type="entry name" value="Heterochromatin_chromo-domain"/>
</dbReference>
<dbReference type="EMBL" id="GL984351">
    <property type="protein sequence ID" value="EGR27604.1"/>
    <property type="molecule type" value="Genomic_DNA"/>
</dbReference>
<dbReference type="GeneID" id="14903669"/>
<dbReference type="PANTHER" id="PTHR22812">
    <property type="entry name" value="CHROMOBOX PROTEIN"/>
    <property type="match status" value="1"/>
</dbReference>
<feature type="region of interest" description="Disordered" evidence="3">
    <location>
        <begin position="74"/>
        <end position="160"/>
    </location>
</feature>
<accession>G0R4K6</accession>
<feature type="compositionally biased region" description="Polar residues" evidence="3">
    <location>
        <begin position="116"/>
        <end position="127"/>
    </location>
</feature>
<protein>
    <recommendedName>
        <fullName evidence="4">Chromo domain-containing protein</fullName>
    </recommendedName>
</protein>
<dbReference type="PROSITE" id="PS00598">
    <property type="entry name" value="CHROMO_1"/>
    <property type="match status" value="1"/>
</dbReference>
<evidence type="ECO:0000313" key="5">
    <source>
        <dbReference type="EMBL" id="EGR27604.1"/>
    </source>
</evidence>
<feature type="compositionally biased region" description="Basic and acidic residues" evidence="3">
    <location>
        <begin position="74"/>
        <end position="84"/>
    </location>
</feature>
<feature type="compositionally biased region" description="Polar residues" evidence="3">
    <location>
        <begin position="90"/>
        <end position="99"/>
    </location>
</feature>
<dbReference type="CDD" id="cd00024">
    <property type="entry name" value="CD_CSD"/>
    <property type="match status" value="1"/>
</dbReference>
<dbReference type="InterPro" id="IPR023779">
    <property type="entry name" value="Chromodomain_CS"/>
</dbReference>
<dbReference type="Pfam" id="PF00385">
    <property type="entry name" value="Chromo"/>
    <property type="match status" value="1"/>
</dbReference>
<keyword evidence="6" id="KW-1185">Reference proteome</keyword>
<dbReference type="AlphaFoldDB" id="G0R4K6"/>
<dbReference type="InterPro" id="IPR016197">
    <property type="entry name" value="Chromo-like_dom_sf"/>
</dbReference>
<evidence type="ECO:0000256" key="3">
    <source>
        <dbReference type="SAM" id="MobiDB-lite"/>
    </source>
</evidence>
<proteinExistence type="predicted"/>
<dbReference type="OMA" id="NTWELDE"/>
<evidence type="ECO:0000256" key="2">
    <source>
        <dbReference type="ARBA" id="ARBA00023242"/>
    </source>
</evidence>
<dbReference type="Proteomes" id="UP000008983">
    <property type="component" value="Unassembled WGS sequence"/>
</dbReference>
<evidence type="ECO:0000259" key="4">
    <source>
        <dbReference type="PROSITE" id="PS50013"/>
    </source>
</evidence>
<dbReference type="OrthoDB" id="1918685at2759"/>
<dbReference type="SMART" id="SM00298">
    <property type="entry name" value="CHROMO"/>
    <property type="match status" value="2"/>
</dbReference>
<evidence type="ECO:0000313" key="6">
    <source>
        <dbReference type="Proteomes" id="UP000008983"/>
    </source>
</evidence>
<dbReference type="InParanoid" id="G0R4K6"/>
<organism evidence="5 6">
    <name type="scientific">Ichthyophthirius multifiliis</name>
    <name type="common">White spot disease agent</name>
    <name type="synonym">Ich</name>
    <dbReference type="NCBI Taxonomy" id="5932"/>
    <lineage>
        <taxon>Eukaryota</taxon>
        <taxon>Sar</taxon>
        <taxon>Alveolata</taxon>
        <taxon>Ciliophora</taxon>
        <taxon>Intramacronucleata</taxon>
        <taxon>Oligohymenophorea</taxon>
        <taxon>Hymenostomatida</taxon>
        <taxon>Ophryoglenina</taxon>
        <taxon>Ichthyophthirius</taxon>
    </lineage>
</organism>
<name>G0R4K6_ICHMU</name>
<dbReference type="GO" id="GO:0005634">
    <property type="term" value="C:nucleus"/>
    <property type="evidence" value="ECO:0007669"/>
    <property type="project" value="UniProtKB-SubCell"/>
</dbReference>
<sequence length="267" mass="31811">MSIKYKINPQKNKAKSSKQDEYQVEEIIDSRINQKTKKKEYLIKWENWDIQDATWEPIENLENVKEIIQRYEKKLGKKETEKKPTQTPQNQIKKPSNNQEDSDVQIVEQKKRGPKSNANTENTTNKPKMNKYHNSSEESQEENSSENDKNQLNTSKKSEQDEEYVFEEFLDKKSKNGQTQYLVKFQGKRNFEDLKELIQGDFKTDNVEKIETEREFDARNLHSVRFEVFWKTRGDGITPKSSFFSYSYLKNFYPIALVDYFVQQKIN</sequence>
<dbReference type="RefSeq" id="XP_004025056.1">
    <property type="nucleotide sequence ID" value="XM_004025007.1"/>
</dbReference>
<dbReference type="InterPro" id="IPR000953">
    <property type="entry name" value="Chromo/chromo_shadow_dom"/>
</dbReference>
<evidence type="ECO:0000256" key="1">
    <source>
        <dbReference type="ARBA" id="ARBA00004123"/>
    </source>
</evidence>
<keyword evidence="2" id="KW-0539">Nucleus</keyword>
<dbReference type="InterPro" id="IPR023780">
    <property type="entry name" value="Chromo_domain"/>
</dbReference>
<dbReference type="SUPFAM" id="SSF54160">
    <property type="entry name" value="Chromo domain-like"/>
    <property type="match status" value="1"/>
</dbReference>
<comment type="subcellular location">
    <subcellularLocation>
        <location evidence="1">Nucleus</location>
    </subcellularLocation>
</comment>
<dbReference type="STRING" id="857967.G0R4K6"/>
<dbReference type="PROSITE" id="PS50013">
    <property type="entry name" value="CHROMO_2"/>
    <property type="match status" value="1"/>
</dbReference>
<reference evidence="5 6" key="1">
    <citation type="submission" date="2011-07" db="EMBL/GenBank/DDBJ databases">
        <authorList>
            <person name="Coyne R."/>
            <person name="Brami D."/>
            <person name="Johnson J."/>
            <person name="Hostetler J."/>
            <person name="Hannick L."/>
            <person name="Clark T."/>
            <person name="Cassidy-Hanley D."/>
            <person name="Inman J."/>
        </authorList>
    </citation>
    <scope>NUCLEOTIDE SEQUENCE [LARGE SCALE GENOMIC DNA]</scope>
    <source>
        <strain evidence="5 6">G5</strain>
    </source>
</reference>
<feature type="domain" description="Chromo" evidence="4">
    <location>
        <begin position="22"/>
        <end position="83"/>
    </location>
</feature>